<dbReference type="EMBL" id="JAGRRH010000009">
    <property type="protein sequence ID" value="KAG7364080.1"/>
    <property type="molecule type" value="Genomic_DNA"/>
</dbReference>
<dbReference type="AlphaFoldDB" id="A0A9K3LLL8"/>
<keyword evidence="4" id="KW-1185">Reference proteome</keyword>
<evidence type="ECO:0000313" key="4">
    <source>
        <dbReference type="Proteomes" id="UP000693970"/>
    </source>
</evidence>
<proteinExistence type="predicted"/>
<evidence type="ECO:0000313" key="3">
    <source>
        <dbReference type="EMBL" id="KAG7364080.1"/>
    </source>
</evidence>
<name>A0A9K3LLL8_9STRA</name>
<comment type="caution">
    <text evidence="3">The sequence shown here is derived from an EMBL/GenBank/DDBJ whole genome shotgun (WGS) entry which is preliminary data.</text>
</comment>
<feature type="coiled-coil region" evidence="1">
    <location>
        <begin position="444"/>
        <end position="489"/>
    </location>
</feature>
<accession>A0A9K3LLL8</accession>
<feature type="region of interest" description="Disordered" evidence="2">
    <location>
        <begin position="1"/>
        <end position="22"/>
    </location>
</feature>
<keyword evidence="1" id="KW-0175">Coiled coil</keyword>
<protein>
    <submittedName>
        <fullName evidence="3">Uncharacterized protein</fullName>
    </submittedName>
</protein>
<reference evidence="3" key="2">
    <citation type="submission" date="2021-04" db="EMBL/GenBank/DDBJ databases">
        <authorList>
            <person name="Podell S."/>
        </authorList>
    </citation>
    <scope>NUCLEOTIDE SEQUENCE</scope>
    <source>
        <strain evidence="3">Hildebrandi</strain>
    </source>
</reference>
<sequence>MGNAESGPEIVSPRGKDGNSLFIASSPLVYSGGRARAVTSRASKLEEDMRQPNPTHHVKLEEAGREIHDGDSKASRHLASHRNQVVRPPVTFHTIPLEMIVESSNASSTEKDWDHTPDVEMKNSIVQTGSDIGENEFKDEGEISKLYRKIANLGTDVIEATAAVYHYLETKSLDDEMTVVGRSNTVLRYIKKAAERGNTQPAYKFLETAKAVAEVLDDQELEDDDDSNPAMIRMLKDADEQQSVSDRSFALTRLLEETGSLNGGGSVFRILDEDEVIHHPIDHCKYNSKNEPAGINIWDPDDFGCDDDCFPTELLPSCSPRTQATLKAGKSRKSGTDLEYFSDKYVPEAKSTAEESEDGPKWTTKDLNSYRQEAEYYPNGGRISSSFGSQLDLTDLPHMHAIDANMDLEFVEHFDNAFNDFLAAHPQFVTDHPDVVHNLRILKLQQLLEHNDALERDLTAKIESAQSTKEHMEENMQSQLKEAARKKAARQTFLQSELNNLSWSTKRVQAQLRWKILQYSVDRAKRQFKMRQQFKAIPEANTRQDLVSFIPDGVEGSLLKDVVQESLKAQGSKPYMLSAKQEDQLREYQSGNSVMSAELSMLTKKLTDLQMEAKKYAWVESILLRLDEGTMLKLKSKFQKKEGVAKL</sequence>
<evidence type="ECO:0000256" key="1">
    <source>
        <dbReference type="SAM" id="Coils"/>
    </source>
</evidence>
<organism evidence="3 4">
    <name type="scientific">Nitzschia inconspicua</name>
    <dbReference type="NCBI Taxonomy" id="303405"/>
    <lineage>
        <taxon>Eukaryota</taxon>
        <taxon>Sar</taxon>
        <taxon>Stramenopiles</taxon>
        <taxon>Ochrophyta</taxon>
        <taxon>Bacillariophyta</taxon>
        <taxon>Bacillariophyceae</taxon>
        <taxon>Bacillariophycidae</taxon>
        <taxon>Bacillariales</taxon>
        <taxon>Bacillariaceae</taxon>
        <taxon>Nitzschia</taxon>
    </lineage>
</organism>
<dbReference type="Proteomes" id="UP000693970">
    <property type="component" value="Unassembled WGS sequence"/>
</dbReference>
<dbReference type="OrthoDB" id="46080at2759"/>
<reference evidence="3" key="1">
    <citation type="journal article" date="2021" name="Sci. Rep.">
        <title>Diploid genomic architecture of Nitzschia inconspicua, an elite biomass production diatom.</title>
        <authorList>
            <person name="Oliver A."/>
            <person name="Podell S."/>
            <person name="Pinowska A."/>
            <person name="Traller J.C."/>
            <person name="Smith S.R."/>
            <person name="McClure R."/>
            <person name="Beliaev A."/>
            <person name="Bohutskyi P."/>
            <person name="Hill E.A."/>
            <person name="Rabines A."/>
            <person name="Zheng H."/>
            <person name="Allen L.Z."/>
            <person name="Kuo A."/>
            <person name="Grigoriev I.V."/>
            <person name="Allen A.E."/>
            <person name="Hazlebeck D."/>
            <person name="Allen E.E."/>
        </authorList>
    </citation>
    <scope>NUCLEOTIDE SEQUENCE</scope>
    <source>
        <strain evidence="3">Hildebrandi</strain>
    </source>
</reference>
<gene>
    <name evidence="3" type="ORF">IV203_037282</name>
</gene>
<evidence type="ECO:0000256" key="2">
    <source>
        <dbReference type="SAM" id="MobiDB-lite"/>
    </source>
</evidence>